<keyword evidence="12" id="KW-0472">Membrane</keyword>
<keyword evidence="8 17" id="KW-0931">ER-Golgi transport</keyword>
<evidence type="ECO:0000256" key="3">
    <source>
        <dbReference type="ARBA" id="ARBA00007507"/>
    </source>
</evidence>
<keyword evidence="7 17" id="KW-0256">Endoplasmic reticulum</keyword>
<evidence type="ECO:0000256" key="9">
    <source>
        <dbReference type="ARBA" id="ARBA00022927"/>
    </source>
</evidence>
<dbReference type="EMBL" id="HBHP01016031">
    <property type="protein sequence ID" value="CAD9763986.1"/>
    <property type="molecule type" value="Transcribed_RNA"/>
</dbReference>
<dbReference type="PROSITE" id="PS51417">
    <property type="entry name" value="ARF"/>
    <property type="match status" value="1"/>
</dbReference>
<evidence type="ECO:0000256" key="12">
    <source>
        <dbReference type="ARBA" id="ARBA00023136"/>
    </source>
</evidence>
<dbReference type="GO" id="GO:0046872">
    <property type="term" value="F:metal ion binding"/>
    <property type="evidence" value="ECO:0007669"/>
    <property type="project" value="UniProtKB-KW"/>
</dbReference>
<feature type="binding site" evidence="14">
    <location>
        <position position="129"/>
    </location>
    <ligand>
        <name>GTP</name>
        <dbReference type="ChEBI" id="CHEBI:37565"/>
    </ligand>
</feature>
<dbReference type="PROSITE" id="PS51422">
    <property type="entry name" value="SAR1"/>
    <property type="match status" value="1"/>
</dbReference>
<keyword evidence="10 17" id="KW-0333">Golgi apparatus</keyword>
<dbReference type="AlphaFoldDB" id="A0A7S2XAV5"/>
<dbReference type="PANTHER" id="PTHR45684">
    <property type="entry name" value="RE74312P"/>
    <property type="match status" value="1"/>
</dbReference>
<keyword evidence="13" id="KW-0479">Metal-binding</keyword>
<dbReference type="GO" id="GO:0016192">
    <property type="term" value="P:vesicle-mediated transport"/>
    <property type="evidence" value="ECO:0007669"/>
    <property type="project" value="UniProtKB-KW"/>
</dbReference>
<dbReference type="Gene3D" id="3.40.50.300">
    <property type="entry name" value="P-loop containing nucleotide triphosphate hydrolases"/>
    <property type="match status" value="1"/>
</dbReference>
<evidence type="ECO:0000256" key="1">
    <source>
        <dbReference type="ARBA" id="ARBA00004395"/>
    </source>
</evidence>
<evidence type="ECO:0000256" key="10">
    <source>
        <dbReference type="ARBA" id="ARBA00023034"/>
    </source>
</evidence>
<feature type="binding site" evidence="14">
    <location>
        <position position="130"/>
    </location>
    <ligand>
        <name>GTP</name>
        <dbReference type="ChEBI" id="CHEBI:37565"/>
    </ligand>
</feature>
<evidence type="ECO:0000256" key="2">
    <source>
        <dbReference type="ARBA" id="ARBA00004406"/>
    </source>
</evidence>
<keyword evidence="6" id="KW-0378">Hydrolase</keyword>
<dbReference type="InterPro" id="IPR027417">
    <property type="entry name" value="P-loop_NTPase"/>
</dbReference>
<feature type="binding site" evidence="15">
    <location>
        <begin position="129"/>
        <end position="132"/>
    </location>
    <ligand>
        <name>GTP</name>
        <dbReference type="ChEBI" id="CHEBI:37565"/>
    </ligand>
</feature>
<feature type="binding site" evidence="14">
    <location>
        <position position="132"/>
    </location>
    <ligand>
        <name>GTP</name>
        <dbReference type="ChEBI" id="CHEBI:37565"/>
    </ligand>
</feature>
<feature type="binding site" evidence="16">
    <location>
        <position position="35"/>
    </location>
    <ligand>
        <name>Mg(2+)</name>
        <dbReference type="ChEBI" id="CHEBI:18420"/>
    </ligand>
</feature>
<feature type="binding site" evidence="14">
    <location>
        <position position="173"/>
    </location>
    <ligand>
        <name>GTP</name>
        <dbReference type="ChEBI" id="CHEBI:37565"/>
    </ligand>
</feature>
<protein>
    <submittedName>
        <fullName evidence="18">Uncharacterized protein</fullName>
    </submittedName>
</protein>
<evidence type="ECO:0000256" key="14">
    <source>
        <dbReference type="PIRSR" id="PIRSR606687-2"/>
    </source>
</evidence>
<gene>
    <name evidence="18" type="ORF">LSP00402_LOCUS9942</name>
</gene>
<name>A0A7S2XAV5_9EUKA</name>
<evidence type="ECO:0000256" key="11">
    <source>
        <dbReference type="ARBA" id="ARBA00023134"/>
    </source>
</evidence>
<feature type="binding site" evidence="14">
    <location>
        <position position="35"/>
    </location>
    <ligand>
        <name>GTP</name>
        <dbReference type="ChEBI" id="CHEBI:37565"/>
    </ligand>
</feature>
<feature type="binding site" evidence="14">
    <location>
        <position position="172"/>
    </location>
    <ligand>
        <name>GTP</name>
        <dbReference type="ChEBI" id="CHEBI:37565"/>
    </ligand>
</feature>
<feature type="binding site" evidence="14">
    <location>
        <position position="33"/>
    </location>
    <ligand>
        <name>GTP</name>
        <dbReference type="ChEBI" id="CHEBI:37565"/>
    </ligand>
</feature>
<feature type="binding site" evidence="14">
    <location>
        <position position="34"/>
    </location>
    <ligand>
        <name>GTP</name>
        <dbReference type="ChEBI" id="CHEBI:37565"/>
    </ligand>
</feature>
<evidence type="ECO:0000256" key="16">
    <source>
        <dbReference type="PIRSR" id="PIRSR606689-2"/>
    </source>
</evidence>
<feature type="binding site" evidence="13">
    <location>
        <position position="30"/>
    </location>
    <ligand>
        <name>Mg(2+)</name>
        <dbReference type="ChEBI" id="CHEBI:18420"/>
    </ligand>
</feature>
<dbReference type="InterPro" id="IPR006689">
    <property type="entry name" value="Small_GTPase_ARF/SAR"/>
</dbReference>
<evidence type="ECO:0000256" key="4">
    <source>
        <dbReference type="ARBA" id="ARBA00022448"/>
    </source>
</evidence>
<evidence type="ECO:0000256" key="13">
    <source>
        <dbReference type="PIRSR" id="PIRSR606687-1"/>
    </source>
</evidence>
<feature type="binding site" evidence="14">
    <location>
        <position position="36"/>
    </location>
    <ligand>
        <name>GTP</name>
        <dbReference type="ChEBI" id="CHEBI:37565"/>
    </ligand>
</feature>
<proteinExistence type="inferred from homology"/>
<keyword evidence="5 14" id="KW-0547">Nucleotide-binding</keyword>
<dbReference type="GO" id="GO:0006886">
    <property type="term" value="P:intracellular protein transport"/>
    <property type="evidence" value="ECO:0007669"/>
    <property type="project" value="InterPro"/>
</dbReference>
<dbReference type="InterPro" id="IPR006687">
    <property type="entry name" value="Small_GTPase_SAR1"/>
</dbReference>
<keyword evidence="9 17" id="KW-0653">Protein transport</keyword>
<keyword evidence="13" id="KW-0460">Magnesium</keyword>
<feature type="binding site" evidence="16">
    <location>
        <position position="52"/>
    </location>
    <ligand>
        <name>Mg(2+)</name>
        <dbReference type="ChEBI" id="CHEBI:18420"/>
    </ligand>
</feature>
<dbReference type="NCBIfam" id="TIGR00231">
    <property type="entry name" value="small_GTP"/>
    <property type="match status" value="1"/>
</dbReference>
<dbReference type="CDD" id="cd00879">
    <property type="entry name" value="Sar1"/>
    <property type="match status" value="1"/>
</dbReference>
<keyword evidence="4 17" id="KW-0813">Transport</keyword>
<dbReference type="GO" id="GO:0005789">
    <property type="term" value="C:endoplasmic reticulum membrane"/>
    <property type="evidence" value="ECO:0007669"/>
    <property type="project" value="UniProtKB-SubCell"/>
</dbReference>
<feature type="binding site" evidence="15">
    <location>
        <begin position="28"/>
        <end position="35"/>
    </location>
    <ligand>
        <name>GTP</name>
        <dbReference type="ChEBI" id="CHEBI:37565"/>
    </ligand>
</feature>
<evidence type="ECO:0000313" key="18">
    <source>
        <dbReference type="EMBL" id="CAD9763986.1"/>
    </source>
</evidence>
<accession>A0A7S2XAV5</accession>
<dbReference type="GO" id="GO:0003924">
    <property type="term" value="F:GTPase activity"/>
    <property type="evidence" value="ECO:0007669"/>
    <property type="project" value="InterPro"/>
</dbReference>
<evidence type="ECO:0000256" key="6">
    <source>
        <dbReference type="ARBA" id="ARBA00022801"/>
    </source>
</evidence>
<evidence type="ECO:0000256" key="17">
    <source>
        <dbReference type="RuleBase" id="RU003926"/>
    </source>
</evidence>
<organism evidence="18">
    <name type="scientific">Lotharella oceanica</name>
    <dbReference type="NCBI Taxonomy" id="641309"/>
    <lineage>
        <taxon>Eukaryota</taxon>
        <taxon>Sar</taxon>
        <taxon>Rhizaria</taxon>
        <taxon>Cercozoa</taxon>
        <taxon>Chlorarachniophyceae</taxon>
        <taxon>Lotharella</taxon>
    </lineage>
</organism>
<dbReference type="GO" id="GO:0005525">
    <property type="term" value="F:GTP binding"/>
    <property type="evidence" value="ECO:0007669"/>
    <property type="project" value="UniProtKB-KW"/>
</dbReference>
<dbReference type="PRINTS" id="PR00328">
    <property type="entry name" value="SAR1GTPBP"/>
</dbReference>
<dbReference type="FunFam" id="3.40.50.300:FF:000161">
    <property type="entry name" value="Small COPII coat GTPase"/>
    <property type="match status" value="1"/>
</dbReference>
<feature type="binding site" evidence="14">
    <location>
        <position position="31"/>
    </location>
    <ligand>
        <name>GTP</name>
        <dbReference type="ChEBI" id="CHEBI:37565"/>
    </ligand>
</feature>
<feature type="binding site" evidence="15">
    <location>
        <position position="74"/>
    </location>
    <ligand>
        <name>GTP</name>
        <dbReference type="ChEBI" id="CHEBI:37565"/>
    </ligand>
</feature>
<dbReference type="GO" id="GO:0000139">
    <property type="term" value="C:Golgi membrane"/>
    <property type="evidence" value="ECO:0007669"/>
    <property type="project" value="UniProtKB-SubCell"/>
</dbReference>
<comment type="subcellular location">
    <subcellularLocation>
        <location evidence="2">Endoplasmic reticulum membrane</location>
        <topology evidence="2">Peripheral membrane protein</topology>
    </subcellularLocation>
    <subcellularLocation>
        <location evidence="1">Golgi apparatus membrane</location>
        <topology evidence="1">Peripheral membrane protein</topology>
    </subcellularLocation>
</comment>
<dbReference type="InterPro" id="IPR005225">
    <property type="entry name" value="Small_GTP-bd"/>
</dbReference>
<reference evidence="18" key="1">
    <citation type="submission" date="2021-01" db="EMBL/GenBank/DDBJ databases">
        <authorList>
            <person name="Corre E."/>
            <person name="Pelletier E."/>
            <person name="Niang G."/>
            <person name="Scheremetjew M."/>
            <person name="Finn R."/>
            <person name="Kale V."/>
            <person name="Holt S."/>
            <person name="Cochrane G."/>
            <person name="Meng A."/>
            <person name="Brown T."/>
            <person name="Cohen L."/>
        </authorList>
    </citation>
    <scope>NUCLEOTIDE SEQUENCE</scope>
    <source>
        <strain evidence="18">CCMP622</strain>
    </source>
</reference>
<keyword evidence="11 15" id="KW-0342">GTP-binding</keyword>
<evidence type="ECO:0000256" key="15">
    <source>
        <dbReference type="PIRSR" id="PIRSR606689-1"/>
    </source>
</evidence>
<evidence type="ECO:0000256" key="8">
    <source>
        <dbReference type="ARBA" id="ARBA00022892"/>
    </source>
</evidence>
<dbReference type="SMART" id="SM00177">
    <property type="entry name" value="ARF"/>
    <property type="match status" value="1"/>
</dbReference>
<dbReference type="SMART" id="SM00178">
    <property type="entry name" value="SAR"/>
    <property type="match status" value="1"/>
</dbReference>
<sequence length="190" mass="21108">MSFLWKYLTDSLSWLGLYNKSARILFLGLDNAGKTTLLHRLRDGKLVSHAPTRYPQKEELQLGGVTFTTHDLGGHKAARKVWKEYMTAIDGIVYMVDVADTKRLGESKKELHKLLTDLPAKCPFLILGNKIDIASISENQCKEALGITQLATGKTGKPSAGIRPLEIFMCSVVKEAGYPDGFKWLANLLD</sequence>
<dbReference type="Pfam" id="PF00025">
    <property type="entry name" value="Arf"/>
    <property type="match status" value="1"/>
</dbReference>
<evidence type="ECO:0000256" key="5">
    <source>
        <dbReference type="ARBA" id="ARBA00022741"/>
    </source>
</evidence>
<comment type="similarity">
    <text evidence="3 17">Belongs to the small GTPase superfamily. SAR1 family.</text>
</comment>
<evidence type="ECO:0000256" key="7">
    <source>
        <dbReference type="ARBA" id="ARBA00022824"/>
    </source>
</evidence>
<dbReference type="SUPFAM" id="SSF52540">
    <property type="entry name" value="P-loop containing nucleoside triphosphate hydrolases"/>
    <property type="match status" value="1"/>
</dbReference>